<comment type="caution">
    <text evidence="3">The sequence shown here is derived from an EMBL/GenBank/DDBJ whole genome shotgun (WGS) entry which is preliminary data.</text>
</comment>
<evidence type="ECO:0000313" key="4">
    <source>
        <dbReference type="Proteomes" id="UP001305414"/>
    </source>
</evidence>
<evidence type="ECO:0000256" key="1">
    <source>
        <dbReference type="SAM" id="MobiDB-lite"/>
    </source>
</evidence>
<dbReference type="Pfam" id="PF05028">
    <property type="entry name" value="PARG_cat_C"/>
    <property type="match status" value="1"/>
</dbReference>
<dbReference type="GO" id="GO:0004649">
    <property type="term" value="F:poly(ADP-ribose) glycohydrolase activity"/>
    <property type="evidence" value="ECO:0007669"/>
    <property type="project" value="InterPro"/>
</dbReference>
<proteinExistence type="predicted"/>
<feature type="domain" description="PARG catalytic Macro" evidence="2">
    <location>
        <begin position="6"/>
        <end position="75"/>
    </location>
</feature>
<evidence type="ECO:0000259" key="2">
    <source>
        <dbReference type="Pfam" id="PF05028"/>
    </source>
</evidence>
<dbReference type="GO" id="GO:0005737">
    <property type="term" value="C:cytoplasm"/>
    <property type="evidence" value="ECO:0007669"/>
    <property type="project" value="TreeGrafter"/>
</dbReference>
<dbReference type="GO" id="GO:0005634">
    <property type="term" value="C:nucleus"/>
    <property type="evidence" value="ECO:0007669"/>
    <property type="project" value="TreeGrafter"/>
</dbReference>
<feature type="region of interest" description="Disordered" evidence="1">
    <location>
        <begin position="1"/>
        <end position="20"/>
    </location>
</feature>
<protein>
    <recommendedName>
        <fullName evidence="2">PARG catalytic Macro domain-containing protein</fullName>
    </recommendedName>
</protein>
<dbReference type="GO" id="GO:0009225">
    <property type="term" value="P:nucleotide-sugar metabolic process"/>
    <property type="evidence" value="ECO:0007669"/>
    <property type="project" value="TreeGrafter"/>
</dbReference>
<keyword evidence="4" id="KW-1185">Reference proteome</keyword>
<organism evidence="3 4">
    <name type="scientific">Xylaria bambusicola</name>
    <dbReference type="NCBI Taxonomy" id="326684"/>
    <lineage>
        <taxon>Eukaryota</taxon>
        <taxon>Fungi</taxon>
        <taxon>Dikarya</taxon>
        <taxon>Ascomycota</taxon>
        <taxon>Pezizomycotina</taxon>
        <taxon>Sordariomycetes</taxon>
        <taxon>Xylariomycetidae</taxon>
        <taxon>Xylariales</taxon>
        <taxon>Xylariaceae</taxon>
        <taxon>Xylaria</taxon>
    </lineage>
</organism>
<dbReference type="EMBL" id="JAWHQM010000003">
    <property type="protein sequence ID" value="KAK5626506.1"/>
    <property type="molecule type" value="Genomic_DNA"/>
</dbReference>
<evidence type="ECO:0000313" key="3">
    <source>
        <dbReference type="EMBL" id="KAK5626506.1"/>
    </source>
</evidence>
<sequence length="148" mass="16265">MGALELDAESNENGLPDLSPENLTREVNKAAIAFSLGVYEGIYGPLWGCGAFDGDPYVKVALLWCAASVARISLKIIFDREAYEIVTSLNRLMTAVRGRLATVQDLMDLVRSIPRNTARLRTLEWMVERLGTGGVMLFRVLELGKCTG</sequence>
<dbReference type="PANTHER" id="PTHR12837">
    <property type="entry name" value="POLY ADP-RIBOSE GLYCOHYDROLASE"/>
    <property type="match status" value="1"/>
</dbReference>
<dbReference type="AlphaFoldDB" id="A0AAN7UIF2"/>
<reference evidence="3 4" key="1">
    <citation type="submission" date="2023-10" db="EMBL/GenBank/DDBJ databases">
        <title>Draft genome sequence of Xylaria bambusicola isolate GMP-LS, the root and basal stem rot pathogen of sugarcane in Indonesia.</title>
        <authorList>
            <person name="Selvaraj P."/>
            <person name="Muralishankar V."/>
            <person name="Muruganantham S."/>
            <person name="Sp S."/>
            <person name="Haryani S."/>
            <person name="Lau K.J.X."/>
            <person name="Naqvi N.I."/>
        </authorList>
    </citation>
    <scope>NUCLEOTIDE SEQUENCE [LARGE SCALE GENOMIC DNA]</scope>
    <source>
        <strain evidence="3">GMP-LS</strain>
    </source>
</reference>
<dbReference type="GO" id="GO:0006282">
    <property type="term" value="P:regulation of DNA repair"/>
    <property type="evidence" value="ECO:0007669"/>
    <property type="project" value="InterPro"/>
</dbReference>
<dbReference type="Proteomes" id="UP001305414">
    <property type="component" value="Unassembled WGS sequence"/>
</dbReference>
<accession>A0AAN7UIF2</accession>
<name>A0AAN7UIF2_9PEZI</name>
<feature type="compositionally biased region" description="Acidic residues" evidence="1">
    <location>
        <begin position="1"/>
        <end position="10"/>
    </location>
</feature>
<dbReference type="GO" id="GO:0005975">
    <property type="term" value="P:carbohydrate metabolic process"/>
    <property type="evidence" value="ECO:0007669"/>
    <property type="project" value="InterPro"/>
</dbReference>
<dbReference type="PANTHER" id="PTHR12837:SF0">
    <property type="entry name" value="POLY(ADP-RIBOSE) GLYCOHYDROLASE"/>
    <property type="match status" value="1"/>
</dbReference>
<gene>
    <name evidence="3" type="ORF">RRF57_002221</name>
</gene>
<dbReference type="InterPro" id="IPR007724">
    <property type="entry name" value="Poly_GlycHdrlase"/>
</dbReference>
<dbReference type="InterPro" id="IPR046372">
    <property type="entry name" value="PARG_cat_C"/>
</dbReference>
<dbReference type="GO" id="GO:1990966">
    <property type="term" value="P:ATP generation from poly-ADP-D-ribose"/>
    <property type="evidence" value="ECO:0007669"/>
    <property type="project" value="TreeGrafter"/>
</dbReference>